<accession>A0A8H8NWQ5</accession>
<sequence length="107" mass="11373">MYNFEAEAGASKVDSASEYTAGENIKGDYIATQTGPADNTSQIKDKIDGTKVPVEWEHMAGLYKTIEPGQLGPHNVLVAALQDGIDITAAKLINLLINEPVNASCPL</sequence>
<evidence type="ECO:0000313" key="1">
    <source>
        <dbReference type="EMBL" id="QRW20010.1"/>
    </source>
</evidence>
<reference evidence="1" key="1">
    <citation type="submission" date="2020-05" db="EMBL/GenBank/DDBJ databases">
        <title>Evolutionary and genomic comparisons of hybrid uninucleate and nonhybrid Rhizoctonia fungi.</title>
        <authorList>
            <person name="Li C."/>
            <person name="Chen X."/>
        </authorList>
    </citation>
    <scope>NUCLEOTIDE SEQUENCE</scope>
    <source>
        <strain evidence="1">AG-1 IA</strain>
    </source>
</reference>
<dbReference type="GeneID" id="67031264"/>
<name>A0A8H8NWQ5_9AGAM</name>
<gene>
    <name evidence="1" type="ORF">RhiXN_08985</name>
</gene>
<organism evidence="1 2">
    <name type="scientific">Rhizoctonia solani</name>
    <dbReference type="NCBI Taxonomy" id="456999"/>
    <lineage>
        <taxon>Eukaryota</taxon>
        <taxon>Fungi</taxon>
        <taxon>Dikarya</taxon>
        <taxon>Basidiomycota</taxon>
        <taxon>Agaricomycotina</taxon>
        <taxon>Agaricomycetes</taxon>
        <taxon>Cantharellales</taxon>
        <taxon>Ceratobasidiaceae</taxon>
        <taxon>Rhizoctonia</taxon>
    </lineage>
</organism>
<protein>
    <submittedName>
        <fullName evidence="1">Uncharacterized protein</fullName>
    </submittedName>
</protein>
<dbReference type="Proteomes" id="UP000650533">
    <property type="component" value="Chromosome 5"/>
</dbReference>
<dbReference type="AlphaFoldDB" id="A0A8H8NWQ5"/>
<evidence type="ECO:0000313" key="2">
    <source>
        <dbReference type="Proteomes" id="UP000650533"/>
    </source>
</evidence>
<dbReference type="EMBL" id="CP059662">
    <property type="protein sequence ID" value="QRW20010.1"/>
    <property type="molecule type" value="Genomic_DNA"/>
</dbReference>
<proteinExistence type="predicted"/>
<dbReference type="RefSeq" id="XP_043180247.1">
    <property type="nucleotide sequence ID" value="XM_043328801.1"/>
</dbReference>
<dbReference type="KEGG" id="rsx:RhiXN_08985"/>